<evidence type="ECO:0000313" key="2">
    <source>
        <dbReference type="EMBL" id="KCZ88637.1"/>
    </source>
</evidence>
<dbReference type="STRING" id="1280952.HJA_09719"/>
<feature type="region of interest" description="Disordered" evidence="1">
    <location>
        <begin position="94"/>
        <end position="113"/>
    </location>
</feature>
<accession>A0A059FDG2</accession>
<dbReference type="PATRIC" id="fig|1280952.3.peg.1940"/>
<feature type="compositionally biased region" description="Polar residues" evidence="1">
    <location>
        <begin position="94"/>
        <end position="106"/>
    </location>
</feature>
<keyword evidence="3" id="KW-1185">Reference proteome</keyword>
<reference evidence="2 3" key="1">
    <citation type="journal article" date="2014" name="Antonie Van Leeuwenhoek">
        <title>Hyphomonas beringensis sp. nov. and Hyphomonas chukchiensis sp. nov., isolated from surface seawater of the Bering Sea and Chukchi Sea.</title>
        <authorList>
            <person name="Li C."/>
            <person name="Lai Q."/>
            <person name="Li G."/>
            <person name="Dong C."/>
            <person name="Wang J."/>
            <person name="Liao Y."/>
            <person name="Shao Z."/>
        </authorList>
    </citation>
    <scope>NUCLEOTIDE SEQUENCE [LARGE SCALE GENOMIC DNA]</scope>
    <source>
        <strain evidence="2 3">VP2</strain>
    </source>
</reference>
<name>A0A059FDG2_9PROT</name>
<evidence type="ECO:0000256" key="1">
    <source>
        <dbReference type="SAM" id="MobiDB-lite"/>
    </source>
</evidence>
<gene>
    <name evidence="2" type="ORF">HJA_09719</name>
</gene>
<dbReference type="EMBL" id="ARYJ01000005">
    <property type="protein sequence ID" value="KCZ88637.1"/>
    <property type="molecule type" value="Genomic_DNA"/>
</dbReference>
<comment type="caution">
    <text evidence="2">The sequence shown here is derived from an EMBL/GenBank/DDBJ whole genome shotgun (WGS) entry which is preliminary data.</text>
</comment>
<sequence length="113" mass="12072">MIMAALAAGGCVCAASAEDTEPRADQWQLQEIRDTVCVASDQVLFIPVSNDLPSRETTYALVPADDLDVISAHVVTPDQRKWLIRHGCNSPASRQQAAMNVSTVTPASGGLDY</sequence>
<organism evidence="2 3">
    <name type="scientific">Hyphomonas jannaschiana VP2</name>
    <dbReference type="NCBI Taxonomy" id="1280952"/>
    <lineage>
        <taxon>Bacteria</taxon>
        <taxon>Pseudomonadati</taxon>
        <taxon>Pseudomonadota</taxon>
        <taxon>Alphaproteobacteria</taxon>
        <taxon>Hyphomonadales</taxon>
        <taxon>Hyphomonadaceae</taxon>
        <taxon>Hyphomonas</taxon>
    </lineage>
</organism>
<protein>
    <submittedName>
        <fullName evidence="2">Uncharacterized protein</fullName>
    </submittedName>
</protein>
<dbReference type="Proteomes" id="UP000024816">
    <property type="component" value="Unassembled WGS sequence"/>
</dbReference>
<proteinExistence type="predicted"/>
<evidence type="ECO:0000313" key="3">
    <source>
        <dbReference type="Proteomes" id="UP000024816"/>
    </source>
</evidence>
<dbReference type="AlphaFoldDB" id="A0A059FDG2"/>